<dbReference type="AlphaFoldDB" id="A0A6M4IUN5"/>
<evidence type="ECO:0000313" key="4">
    <source>
        <dbReference type="Proteomes" id="UP000500938"/>
    </source>
</evidence>
<feature type="region of interest" description="Disordered" evidence="1">
    <location>
        <begin position="46"/>
        <end position="66"/>
    </location>
</feature>
<evidence type="ECO:0000313" key="3">
    <source>
        <dbReference type="EMBL" id="QJR37277.1"/>
    </source>
</evidence>
<keyword evidence="4" id="KW-1185">Reference proteome</keyword>
<keyword evidence="2" id="KW-0472">Membrane</keyword>
<name>A0A6M4IUN5_9BACT</name>
<evidence type="ECO:0000256" key="1">
    <source>
        <dbReference type="SAM" id="MobiDB-lite"/>
    </source>
</evidence>
<protein>
    <submittedName>
        <fullName evidence="3">Uncharacterized protein</fullName>
    </submittedName>
</protein>
<dbReference type="EMBL" id="CP053085">
    <property type="protein sequence ID" value="QJR37277.1"/>
    <property type="molecule type" value="Genomic_DNA"/>
</dbReference>
<dbReference type="Proteomes" id="UP000500938">
    <property type="component" value="Chromosome"/>
</dbReference>
<dbReference type="RefSeq" id="WP_171226711.1">
    <property type="nucleotide sequence ID" value="NZ_CP053085.1"/>
</dbReference>
<reference evidence="3 4" key="1">
    <citation type="submission" date="2020-05" db="EMBL/GenBank/DDBJ databases">
        <title>Complete genome sequence of Gemmatimonas greenlandica TET16.</title>
        <authorList>
            <person name="Zeng Y."/>
        </authorList>
    </citation>
    <scope>NUCLEOTIDE SEQUENCE [LARGE SCALE GENOMIC DNA]</scope>
    <source>
        <strain evidence="3 4">TET16</strain>
    </source>
</reference>
<feature type="compositionally biased region" description="Basic and acidic residues" evidence="1">
    <location>
        <begin position="55"/>
        <end position="66"/>
    </location>
</feature>
<keyword evidence="2" id="KW-1133">Transmembrane helix</keyword>
<evidence type="ECO:0000256" key="2">
    <source>
        <dbReference type="SAM" id="Phobius"/>
    </source>
</evidence>
<feature type="transmembrane region" description="Helical" evidence="2">
    <location>
        <begin position="21"/>
        <end position="43"/>
    </location>
</feature>
<organism evidence="3 4">
    <name type="scientific">Gemmatimonas groenlandica</name>
    <dbReference type="NCBI Taxonomy" id="2732249"/>
    <lineage>
        <taxon>Bacteria</taxon>
        <taxon>Pseudomonadati</taxon>
        <taxon>Gemmatimonadota</taxon>
        <taxon>Gemmatimonadia</taxon>
        <taxon>Gemmatimonadales</taxon>
        <taxon>Gemmatimonadaceae</taxon>
        <taxon>Gemmatimonas</taxon>
    </lineage>
</organism>
<keyword evidence="2" id="KW-0812">Transmembrane</keyword>
<proteinExistence type="predicted"/>
<sequence>MWNELCDDAHEAHAMKVINRAILTIAVCFLTFGGIAMATRLGADAPPSSVSYGSEKAHKDAAVFGD</sequence>
<accession>A0A6M4IUN5</accession>
<gene>
    <name evidence="3" type="ORF">HKW67_18040</name>
</gene>
<dbReference type="KEGG" id="ggr:HKW67_18040"/>